<dbReference type="Pfam" id="PF00496">
    <property type="entry name" value="SBP_bac_5"/>
    <property type="match status" value="1"/>
</dbReference>
<evidence type="ECO:0000259" key="5">
    <source>
        <dbReference type="Pfam" id="PF00496"/>
    </source>
</evidence>
<keyword evidence="7" id="KW-1185">Reference proteome</keyword>
<comment type="subcellular location">
    <subcellularLocation>
        <location evidence="1">Periplasm</location>
    </subcellularLocation>
</comment>
<dbReference type="Proteomes" id="UP000765160">
    <property type="component" value="Unassembled WGS sequence"/>
</dbReference>
<evidence type="ECO:0000256" key="4">
    <source>
        <dbReference type="ARBA" id="ARBA00022729"/>
    </source>
</evidence>
<gene>
    <name evidence="6" type="ORF">HB662_24900</name>
</gene>
<dbReference type="InterPro" id="IPR039424">
    <property type="entry name" value="SBP_5"/>
</dbReference>
<organism evidence="6 7">
    <name type="scientific">Falsiroseomonas frigidaquae</name>
    <dbReference type="NCBI Taxonomy" id="487318"/>
    <lineage>
        <taxon>Bacteria</taxon>
        <taxon>Pseudomonadati</taxon>
        <taxon>Pseudomonadota</taxon>
        <taxon>Alphaproteobacteria</taxon>
        <taxon>Acetobacterales</taxon>
        <taxon>Roseomonadaceae</taxon>
        <taxon>Falsiroseomonas</taxon>
    </lineage>
</organism>
<dbReference type="PIRSF" id="PIRSF002741">
    <property type="entry name" value="MppA"/>
    <property type="match status" value="1"/>
</dbReference>
<reference evidence="6 7" key="1">
    <citation type="submission" date="2020-03" db="EMBL/GenBank/DDBJ databases">
        <title>Roseomonas selenitidurans sp. nov. isolated from soil.</title>
        <authorList>
            <person name="Liu H."/>
        </authorList>
    </citation>
    <scope>NUCLEOTIDE SEQUENCE [LARGE SCALE GENOMIC DNA]</scope>
    <source>
        <strain evidence="6 7">JCM 15073</strain>
    </source>
</reference>
<dbReference type="SUPFAM" id="SSF53850">
    <property type="entry name" value="Periplasmic binding protein-like II"/>
    <property type="match status" value="1"/>
</dbReference>
<dbReference type="EMBL" id="JAAVTX010000007">
    <property type="protein sequence ID" value="NKE48040.1"/>
    <property type="molecule type" value="Genomic_DNA"/>
</dbReference>
<accession>A0ABX1F708</accession>
<evidence type="ECO:0000313" key="7">
    <source>
        <dbReference type="Proteomes" id="UP000765160"/>
    </source>
</evidence>
<name>A0ABX1F708_9PROT</name>
<dbReference type="CDD" id="cd08498">
    <property type="entry name" value="PBP2_NikA_DppA_OppA_like_2"/>
    <property type="match status" value="1"/>
</dbReference>
<protein>
    <submittedName>
        <fullName evidence="6">ABC transporter substrate-binding protein</fullName>
    </submittedName>
</protein>
<dbReference type="InterPro" id="IPR030678">
    <property type="entry name" value="Peptide/Ni-bd"/>
</dbReference>
<dbReference type="Gene3D" id="3.10.105.10">
    <property type="entry name" value="Dipeptide-binding Protein, Domain 3"/>
    <property type="match status" value="1"/>
</dbReference>
<dbReference type="Gene3D" id="3.40.190.10">
    <property type="entry name" value="Periplasmic binding protein-like II"/>
    <property type="match status" value="1"/>
</dbReference>
<feature type="domain" description="Solute-binding protein family 5" evidence="5">
    <location>
        <begin position="74"/>
        <end position="441"/>
    </location>
</feature>
<proteinExistence type="inferred from homology"/>
<comment type="caution">
    <text evidence="6">The sequence shown here is derived from an EMBL/GenBank/DDBJ whole genome shotgun (WGS) entry which is preliminary data.</text>
</comment>
<evidence type="ECO:0000256" key="1">
    <source>
        <dbReference type="ARBA" id="ARBA00004418"/>
    </source>
</evidence>
<comment type="similarity">
    <text evidence="2">Belongs to the bacterial solute-binding protein 5 family.</text>
</comment>
<evidence type="ECO:0000313" key="6">
    <source>
        <dbReference type="EMBL" id="NKE48040.1"/>
    </source>
</evidence>
<evidence type="ECO:0000256" key="2">
    <source>
        <dbReference type="ARBA" id="ARBA00005695"/>
    </source>
</evidence>
<evidence type="ECO:0000256" key="3">
    <source>
        <dbReference type="ARBA" id="ARBA00022448"/>
    </source>
</evidence>
<sequence length="531" mass="57876">MHRRDLLAAAGALVTTGWGALAPRPAGAAGTSLQIGLGGAFTTMDPHFYHAVPNHTVAMHIYERLINRAPDGRLIPGLATEWKPLTDTLWEFKLRPGVKFHDGGDFTADDVVFTFERARDVPNSPGGFGGFLRAVQRVEVMDPLTIRLHTPVPAPDLGPNLTYVGIVSRRVGEGATTADYNSGKAAVGTGPYRYASYTPGNRVEMTRNDAWWGPKPAWETVSLRLLSNPAARTAALLSGDVDLIDTPSVSDLPRLRSDDRFKVEAIPGIRLIYLVPDLSREGESPFVTDANGTPLPRNPFRDLRVRQALSLALRRDALAERIMLGTATPTGQWMPPGAYSYAPSVKPPEEDAARARALLAEAGLPNGFRLTLHTPNDRYPNDARLAQAVAQMWARIGVQTTVEALPWASYAARGGRQEFSMGLWGWGSATFEGGYMLTQCFATHDRPRSIGLYNYGRYSNPALDALAARAVSTVDEAAREKLLIEVTELAMADTPIIPMLMLQNLWAVRKGIAFLPRSDERTLAVDARMAG</sequence>
<dbReference type="InterPro" id="IPR000914">
    <property type="entry name" value="SBP_5_dom"/>
</dbReference>
<keyword evidence="3" id="KW-0813">Transport</keyword>
<keyword evidence="4" id="KW-0732">Signal</keyword>
<dbReference type="Gene3D" id="3.90.76.10">
    <property type="entry name" value="Dipeptide-binding Protein, Domain 1"/>
    <property type="match status" value="1"/>
</dbReference>
<dbReference type="PANTHER" id="PTHR30290:SF9">
    <property type="entry name" value="OLIGOPEPTIDE-BINDING PROTEIN APPA"/>
    <property type="match status" value="1"/>
</dbReference>
<dbReference type="RefSeq" id="WP_168053952.1">
    <property type="nucleotide sequence ID" value="NZ_JAATJR010000007.1"/>
</dbReference>
<dbReference type="PANTHER" id="PTHR30290">
    <property type="entry name" value="PERIPLASMIC BINDING COMPONENT OF ABC TRANSPORTER"/>
    <property type="match status" value="1"/>
</dbReference>